<organism evidence="1 4">
    <name type="scientific">Klebsiella michiganensis</name>
    <dbReference type="NCBI Taxonomy" id="1134687"/>
    <lineage>
        <taxon>Bacteria</taxon>
        <taxon>Pseudomonadati</taxon>
        <taxon>Pseudomonadota</taxon>
        <taxon>Gammaproteobacteria</taxon>
        <taxon>Enterobacterales</taxon>
        <taxon>Enterobacteriaceae</taxon>
        <taxon>Klebsiella/Raoultella group</taxon>
        <taxon>Klebsiella</taxon>
    </lineage>
</organism>
<comment type="caution">
    <text evidence="1">The sequence shown here is derived from an EMBL/GenBank/DDBJ whole genome shotgun (WGS) entry which is preliminary data.</text>
</comment>
<protein>
    <submittedName>
        <fullName evidence="1">Uncharacterized protein</fullName>
    </submittedName>
</protein>
<reference evidence="3 4" key="1">
    <citation type="submission" date="2018-06" db="EMBL/GenBank/DDBJ databases">
        <authorList>
            <consortium name="Pathogen Informatics"/>
            <person name="Doyle S."/>
        </authorList>
    </citation>
    <scope>NUCLEOTIDE SEQUENCE [LARGE SCALE GENOMIC DNA]</scope>
    <source>
        <strain evidence="2 3">NCTC11685</strain>
        <strain evidence="1 4">NCTC11694</strain>
    </source>
</reference>
<gene>
    <name evidence="2" type="ORF">NCTC11685_05452</name>
    <name evidence="1" type="ORF">NCTC11694_05352</name>
</gene>
<sequence>MVEGNLFINQVVIFILPKKNIFELQNVSKLFYHTDSLVLIDPFVFQKKRKKSIN</sequence>
<evidence type="ECO:0000313" key="4">
    <source>
        <dbReference type="Proteomes" id="UP000255050"/>
    </source>
</evidence>
<evidence type="ECO:0000313" key="1">
    <source>
        <dbReference type="EMBL" id="STR44059.1"/>
    </source>
</evidence>
<dbReference type="AlphaFoldDB" id="A0A7H4M6N3"/>
<dbReference type="Proteomes" id="UP000254863">
    <property type="component" value="Unassembled WGS sequence"/>
</dbReference>
<name>A0A7H4M6N3_9ENTR</name>
<evidence type="ECO:0000313" key="2">
    <source>
        <dbReference type="EMBL" id="STW72365.1"/>
    </source>
</evidence>
<dbReference type="Proteomes" id="UP000255050">
    <property type="component" value="Unassembled WGS sequence"/>
</dbReference>
<dbReference type="EMBL" id="UGMS01000002">
    <property type="protein sequence ID" value="STW72365.1"/>
    <property type="molecule type" value="Genomic_DNA"/>
</dbReference>
<proteinExistence type="predicted"/>
<evidence type="ECO:0000313" key="3">
    <source>
        <dbReference type="Proteomes" id="UP000254863"/>
    </source>
</evidence>
<accession>A0A7H4M6N3</accession>
<dbReference type="EMBL" id="UGJR01000002">
    <property type="protein sequence ID" value="STR44059.1"/>
    <property type="molecule type" value="Genomic_DNA"/>
</dbReference>